<evidence type="ECO:0000256" key="1">
    <source>
        <dbReference type="SAM" id="MobiDB-lite"/>
    </source>
</evidence>
<accession>A0A6A6TFQ9</accession>
<feature type="compositionally biased region" description="Basic and acidic residues" evidence="1">
    <location>
        <begin position="159"/>
        <end position="194"/>
    </location>
</feature>
<feature type="compositionally biased region" description="Basic and acidic residues" evidence="1">
    <location>
        <begin position="133"/>
        <end position="149"/>
    </location>
</feature>
<dbReference type="EMBL" id="MU004314">
    <property type="protein sequence ID" value="KAF2658552.1"/>
    <property type="molecule type" value="Genomic_DNA"/>
</dbReference>
<keyword evidence="3" id="KW-1185">Reference proteome</keyword>
<evidence type="ECO:0008006" key="4">
    <source>
        <dbReference type="Google" id="ProtNLM"/>
    </source>
</evidence>
<dbReference type="Proteomes" id="UP000799324">
    <property type="component" value="Unassembled WGS sequence"/>
</dbReference>
<feature type="compositionally biased region" description="Basic and acidic residues" evidence="1">
    <location>
        <begin position="235"/>
        <end position="247"/>
    </location>
</feature>
<name>A0A6A6TFQ9_9PLEO</name>
<dbReference type="PANTHER" id="PTHR40132">
    <property type="entry name" value="PRE-MRNA-SPLICING FACTOR 38B"/>
    <property type="match status" value="1"/>
</dbReference>
<sequence>MADNIDDDEYVANLLKQDATDAAKQYKMVGLDAFKPARARSGAPKPNTRFLRHIIRETDSHNSALLAKEAEESRARLRRMERATEREARAKDVGRLTPPALTDDEHSHRKRKRSEPHLEEEDDHQYRKRRATHRETEHHASRKERDRESGRRKHRDRSHSRESNEHHSKGRAERPSRHEKYGRSHSGDYEEARSRRNGASSRRHRRSRSYLDSPPRSSSPARYRKHHSSRRERTKHYSDENRSLSPERKRRKARDSRQDGDARSRSPIHNSDSDPLEALVGPLPPSSQATVRARGRGAYKANSMAMDTRFSSSYNPSADVGVPPEDEDEWGDALEALKDRQRWKQQGADRLKAAGFTEDEIKKWEKGDKKNEDDVTWATEGQREWDRGKVVDQEGEVDLKADWGRLK</sequence>
<evidence type="ECO:0000313" key="3">
    <source>
        <dbReference type="Proteomes" id="UP000799324"/>
    </source>
</evidence>
<feature type="region of interest" description="Disordered" evidence="1">
    <location>
        <begin position="59"/>
        <end position="328"/>
    </location>
</feature>
<organism evidence="2 3">
    <name type="scientific">Lophiostoma macrostomum CBS 122681</name>
    <dbReference type="NCBI Taxonomy" id="1314788"/>
    <lineage>
        <taxon>Eukaryota</taxon>
        <taxon>Fungi</taxon>
        <taxon>Dikarya</taxon>
        <taxon>Ascomycota</taxon>
        <taxon>Pezizomycotina</taxon>
        <taxon>Dothideomycetes</taxon>
        <taxon>Pleosporomycetidae</taxon>
        <taxon>Pleosporales</taxon>
        <taxon>Lophiostomataceae</taxon>
        <taxon>Lophiostoma</taxon>
    </lineage>
</organism>
<dbReference type="OrthoDB" id="2431475at2759"/>
<dbReference type="PANTHER" id="PTHR40132:SF1">
    <property type="entry name" value="PRE-MRNA-SPLICING FACTOR 38B"/>
    <property type="match status" value="1"/>
</dbReference>
<feature type="compositionally biased region" description="Basic and acidic residues" evidence="1">
    <location>
        <begin position="255"/>
        <end position="264"/>
    </location>
</feature>
<feature type="compositionally biased region" description="Basic residues" evidence="1">
    <location>
        <begin position="222"/>
        <end position="234"/>
    </location>
</feature>
<reference evidence="2" key="1">
    <citation type="journal article" date="2020" name="Stud. Mycol.">
        <title>101 Dothideomycetes genomes: a test case for predicting lifestyles and emergence of pathogens.</title>
        <authorList>
            <person name="Haridas S."/>
            <person name="Albert R."/>
            <person name="Binder M."/>
            <person name="Bloem J."/>
            <person name="Labutti K."/>
            <person name="Salamov A."/>
            <person name="Andreopoulos B."/>
            <person name="Baker S."/>
            <person name="Barry K."/>
            <person name="Bills G."/>
            <person name="Bluhm B."/>
            <person name="Cannon C."/>
            <person name="Castanera R."/>
            <person name="Culley D."/>
            <person name="Daum C."/>
            <person name="Ezra D."/>
            <person name="Gonzalez J."/>
            <person name="Henrissat B."/>
            <person name="Kuo A."/>
            <person name="Liang C."/>
            <person name="Lipzen A."/>
            <person name="Lutzoni F."/>
            <person name="Magnuson J."/>
            <person name="Mondo S."/>
            <person name="Nolan M."/>
            <person name="Ohm R."/>
            <person name="Pangilinan J."/>
            <person name="Park H.-J."/>
            <person name="Ramirez L."/>
            <person name="Alfaro M."/>
            <person name="Sun H."/>
            <person name="Tritt A."/>
            <person name="Yoshinaga Y."/>
            <person name="Zwiers L.-H."/>
            <person name="Turgeon B."/>
            <person name="Goodwin S."/>
            <person name="Spatafora J."/>
            <person name="Crous P."/>
            <person name="Grigoriev I."/>
        </authorList>
    </citation>
    <scope>NUCLEOTIDE SEQUENCE</scope>
    <source>
        <strain evidence="2">CBS 122681</strain>
    </source>
</reference>
<proteinExistence type="predicted"/>
<dbReference type="AlphaFoldDB" id="A0A6A6TFQ9"/>
<feature type="compositionally biased region" description="Basic and acidic residues" evidence="1">
    <location>
        <begin position="68"/>
        <end position="94"/>
    </location>
</feature>
<evidence type="ECO:0000313" key="2">
    <source>
        <dbReference type="EMBL" id="KAF2658552.1"/>
    </source>
</evidence>
<gene>
    <name evidence="2" type="ORF">K491DRAFT_690067</name>
</gene>
<protein>
    <recommendedName>
        <fullName evidence="4">Pre-mRNA-splicing factor 38B</fullName>
    </recommendedName>
</protein>